<protein>
    <submittedName>
        <fullName evidence="1">Uncharacterized protein</fullName>
    </submittedName>
</protein>
<dbReference type="EMBL" id="JBBPBN010000015">
    <property type="protein sequence ID" value="KAK9022820.1"/>
    <property type="molecule type" value="Genomic_DNA"/>
</dbReference>
<organism evidence="1 2">
    <name type="scientific">Hibiscus sabdariffa</name>
    <name type="common">roselle</name>
    <dbReference type="NCBI Taxonomy" id="183260"/>
    <lineage>
        <taxon>Eukaryota</taxon>
        <taxon>Viridiplantae</taxon>
        <taxon>Streptophyta</taxon>
        <taxon>Embryophyta</taxon>
        <taxon>Tracheophyta</taxon>
        <taxon>Spermatophyta</taxon>
        <taxon>Magnoliopsida</taxon>
        <taxon>eudicotyledons</taxon>
        <taxon>Gunneridae</taxon>
        <taxon>Pentapetalae</taxon>
        <taxon>rosids</taxon>
        <taxon>malvids</taxon>
        <taxon>Malvales</taxon>
        <taxon>Malvaceae</taxon>
        <taxon>Malvoideae</taxon>
        <taxon>Hibiscus</taxon>
    </lineage>
</organism>
<dbReference type="Proteomes" id="UP001396334">
    <property type="component" value="Unassembled WGS sequence"/>
</dbReference>
<evidence type="ECO:0000313" key="2">
    <source>
        <dbReference type="Proteomes" id="UP001396334"/>
    </source>
</evidence>
<comment type="caution">
    <text evidence="1">The sequence shown here is derived from an EMBL/GenBank/DDBJ whole genome shotgun (WGS) entry which is preliminary data.</text>
</comment>
<reference evidence="1 2" key="1">
    <citation type="journal article" date="2024" name="G3 (Bethesda)">
        <title>Genome assembly of Hibiscus sabdariffa L. provides insights into metabolisms of medicinal natural products.</title>
        <authorList>
            <person name="Kim T."/>
        </authorList>
    </citation>
    <scope>NUCLEOTIDE SEQUENCE [LARGE SCALE GENOMIC DNA]</scope>
    <source>
        <strain evidence="1">TK-2024</strain>
        <tissue evidence="1">Old leaves</tissue>
    </source>
</reference>
<accession>A0ABR2SCJ2</accession>
<name>A0ABR2SCJ2_9ROSI</name>
<keyword evidence="2" id="KW-1185">Reference proteome</keyword>
<gene>
    <name evidence="1" type="ORF">V6N11_003059</name>
</gene>
<proteinExistence type="predicted"/>
<evidence type="ECO:0000313" key="1">
    <source>
        <dbReference type="EMBL" id="KAK9022820.1"/>
    </source>
</evidence>
<sequence length="84" mass="9308">MREEWFGTGSARELPGKSPLAESTLRTLMHLSGCLPMEILPCNIAVAPQETRHTTCLLPPCLYIYPPGNKHIHRNNAFACSFLG</sequence>